<gene>
    <name evidence="1" type="ORF">FCM35_KLT09649</name>
</gene>
<comment type="caution">
    <text evidence="1">The sequence shown here is derived from an EMBL/GenBank/DDBJ whole genome shotgun (WGS) entry which is preliminary data.</text>
</comment>
<proteinExistence type="predicted"/>
<name>A0A833R1S4_9POAL</name>
<accession>A0A833R1S4</accession>
<reference evidence="1" key="1">
    <citation type="submission" date="2020-01" db="EMBL/GenBank/DDBJ databases">
        <title>Genome sequence of Kobresia littledalei, the first chromosome-level genome in the family Cyperaceae.</title>
        <authorList>
            <person name="Qu G."/>
        </authorList>
    </citation>
    <scope>NUCLEOTIDE SEQUENCE</scope>
    <source>
        <strain evidence="1">C.B.Clarke</strain>
        <tissue evidence="1">Leaf</tissue>
    </source>
</reference>
<dbReference type="PANTHER" id="PTHR35546:SF111">
    <property type="entry name" value="OS12G0275600 PROTEIN"/>
    <property type="match status" value="1"/>
</dbReference>
<dbReference type="OrthoDB" id="765391at2759"/>
<evidence type="ECO:0000313" key="2">
    <source>
        <dbReference type="Proteomes" id="UP000623129"/>
    </source>
</evidence>
<organism evidence="1 2">
    <name type="scientific">Carex littledalei</name>
    <dbReference type="NCBI Taxonomy" id="544730"/>
    <lineage>
        <taxon>Eukaryota</taxon>
        <taxon>Viridiplantae</taxon>
        <taxon>Streptophyta</taxon>
        <taxon>Embryophyta</taxon>
        <taxon>Tracheophyta</taxon>
        <taxon>Spermatophyta</taxon>
        <taxon>Magnoliopsida</taxon>
        <taxon>Liliopsida</taxon>
        <taxon>Poales</taxon>
        <taxon>Cyperaceae</taxon>
        <taxon>Cyperoideae</taxon>
        <taxon>Cariceae</taxon>
        <taxon>Carex</taxon>
        <taxon>Carex subgen. Euthyceras</taxon>
    </lineage>
</organism>
<dbReference type="PANTHER" id="PTHR35546">
    <property type="entry name" value="F-BOX PROTEIN INTERACTION DOMAIN PROTEIN-RELATED"/>
    <property type="match status" value="1"/>
</dbReference>
<dbReference type="Proteomes" id="UP000623129">
    <property type="component" value="Unassembled WGS sequence"/>
</dbReference>
<evidence type="ECO:0000313" key="1">
    <source>
        <dbReference type="EMBL" id="KAF3340805.1"/>
    </source>
</evidence>
<keyword evidence="2" id="KW-1185">Reference proteome</keyword>
<protein>
    <submittedName>
        <fullName evidence="1">F-box protein</fullName>
    </submittedName>
</protein>
<sequence>MASPPSTKKHKDLPVHLIHQRILPCLPFKCLSRYKCVSKEIYSLISTDAKFAADQSRLANTSSSGFVYMTRRGLSFFPDPTLIGVPNPSLKFLNPTSIREIKLVSSTNGLLLLYGEFNGMKSHCVCNPATKEMVVVPNAVNVVGEKFDYTEMGLAYDPCESPDRFTIVHPLMYDRRDGSHGAQYQFDVFRSDTGKWTRSSQRISIYTISAAVKPLCAAKGVIYWCCGKYLLWYDIQRDIAGSLSLPEIRGVIDVGVCASEITFCCASSSQMEVWTLNGRGWGSPWELTHAEYWDSMADVLGFCPGLDLRYQSMFDMNMGRTIRPVGFDGQFIYIAVRLKHRDKTEKLFSWDLETGRVEGKGVITIKGSWREDQAFNYVNSMARVPQVFNVTS</sequence>
<dbReference type="AlphaFoldDB" id="A0A833R1S4"/>
<dbReference type="EMBL" id="SWLB01000002">
    <property type="protein sequence ID" value="KAF3340805.1"/>
    <property type="molecule type" value="Genomic_DNA"/>
</dbReference>
<dbReference type="InterPro" id="IPR055290">
    <property type="entry name" value="At3g26010-like"/>
</dbReference>